<feature type="region of interest" description="Disordered" evidence="1">
    <location>
        <begin position="1195"/>
        <end position="1237"/>
    </location>
</feature>
<dbReference type="PANTHER" id="PTHR15128">
    <property type="entry name" value="TAL1 SCL INTERRUPTING LOCUS"/>
    <property type="match status" value="1"/>
</dbReference>
<evidence type="ECO:0000313" key="4">
    <source>
        <dbReference type="EMBL" id="KAJ8376523.1"/>
    </source>
</evidence>
<feature type="compositionally biased region" description="Basic and acidic residues" evidence="1">
    <location>
        <begin position="835"/>
        <end position="854"/>
    </location>
</feature>
<feature type="compositionally biased region" description="Acidic residues" evidence="1">
    <location>
        <begin position="1120"/>
        <end position="1134"/>
    </location>
</feature>
<dbReference type="InterPro" id="IPR057731">
    <property type="entry name" value="STIL_N"/>
</dbReference>
<dbReference type="Pfam" id="PF25775">
    <property type="entry name" value="CC_STIL"/>
    <property type="match status" value="1"/>
</dbReference>
<feature type="compositionally biased region" description="Basic and acidic residues" evidence="1">
    <location>
        <begin position="929"/>
        <end position="940"/>
    </location>
</feature>
<dbReference type="GO" id="GO:0031023">
    <property type="term" value="P:microtubule organizing center organization"/>
    <property type="evidence" value="ECO:0007669"/>
    <property type="project" value="TreeGrafter"/>
</dbReference>
<dbReference type="GO" id="GO:0007052">
    <property type="term" value="P:mitotic spindle organization"/>
    <property type="evidence" value="ECO:0007669"/>
    <property type="project" value="TreeGrafter"/>
</dbReference>
<accession>A0A9Q1G6Q8</accession>
<feature type="region of interest" description="Disordered" evidence="1">
    <location>
        <begin position="879"/>
        <end position="899"/>
    </location>
</feature>
<evidence type="ECO:0000313" key="5">
    <source>
        <dbReference type="Proteomes" id="UP001152622"/>
    </source>
</evidence>
<dbReference type="InterPro" id="IPR058559">
    <property type="entry name" value="PRM_STIL"/>
</dbReference>
<gene>
    <name evidence="4" type="ORF">SKAU_G00071030</name>
</gene>
<feature type="region of interest" description="Disordered" evidence="1">
    <location>
        <begin position="1120"/>
        <end position="1143"/>
    </location>
</feature>
<dbReference type="EMBL" id="JAINUF010000002">
    <property type="protein sequence ID" value="KAJ8376523.1"/>
    <property type="molecule type" value="Genomic_DNA"/>
</dbReference>
<sequence>MCSEMSVPVNFRGLPPHILEGVYTKSDQQRIPRSSDNNLTPLTFPKSKVALWDPSPNGDVVSLHLSYYRNPMLLVTEKALRLAHRHARQSNNPTFSCFLLGALSVENDEESVTLKLDRFDPGREQPGSLGKAPTAVLPGDFLVPCTVCTQGVVSTDNMVHSADDFDISIKMLQHGCCSRGAMELSKLLTLRAHFGCSEHMDSVNFSLNWVAVTIANTMDAVPVRPVPIIPTALARNLSSPASMAQPLSACRKQGFLTMDQTRKLLLLLESDPKAYTLPLVGVWLSGITHIHNPQVWAWCLRYLYSSSLQDKVMSEGGAFLVVLYSLTHRDPEFYQCQLCSGQQEMGFQLLTGTDSLTLYKHVEVSEGRCLQFELSAERQNQETEFFKEVVSRVSLTRSAVSAAAAASPQGKLSISDHDSGVEDEDLSPRPSPNPHPLSQQTKRVQPSVPELSLVLDGSFLDGRKGAATEAAARLGHAAPPALQRRGSGSRLPEQVQPSGPPPIRRPLTPVIPLGKGVKGHTSPGQQQLQPCASRRSGPPSGRKSAGGSSASSTSSSSSSSTPRMGCSPNGSLHRQQPLPAAPAHRGVSPTGPCPPHASPTLTPPHGYRSPRHSSGFPTPAPVHPHHLPNVHATPSPYGCCPRQHGHAPVCLASPWQGIPVRLPSPHGACSPAEELQAQCCQGQPGYHVLPAGPSLPMAGGAVGLLPADAYRILVDQDRQLKLLQAQIQRLLEAQGKAACPSPPSSTPSPACSKQTRAQQESVGTQAYTSPAEPTRKSVSVAVCTGASLFWSSPADGSSLRDAPSGPEWQSETRTGSACVGTSPHGSTAPSSFADETPHHADDTEEETRRPHPDTPRVPCGVGSQDFQSSVLGESASVCYQSQSPVRDGQCQETGSEEQEQKFYQELLGQVNSRLQGCTSEGEDEEEEREAVRRSHSRSRESFSPPKSQPLQAFPTSTKPHRQKRNSSPKQSEKDQVLQATLRQLKQLGVTVELDSAGPSKAIRTTVDSASTLACINPEAVIPRLALSESVGASLWGPSGSTDLSLEANAIALKYLSDSHLSQFSKGARLAGPLEAHNALLSRRASTEKSDVGLSILSPSNMSFATRKYMKKYGLMECGESSEEEEVVTDEDDDEGSRQLEGTGNFIVGQVGKGERGLVLKNITNELPHSSPLPLQKSLDTQSQLLRDLRPKMQLLSCGGKKSPQKENSAPPVPANLQPRLAESQRTSGSEESMGNFLDLSRLRQLPKLF</sequence>
<dbReference type="GO" id="GO:0071539">
    <property type="term" value="P:protein localization to centrosome"/>
    <property type="evidence" value="ECO:0007669"/>
    <property type="project" value="TreeGrafter"/>
</dbReference>
<dbReference type="Pfam" id="PF15253">
    <property type="entry name" value="STIL_N"/>
    <property type="match status" value="1"/>
</dbReference>
<dbReference type="InterPro" id="IPR026123">
    <property type="entry name" value="STIL"/>
</dbReference>
<feature type="region of interest" description="Disordered" evidence="1">
    <location>
        <begin position="916"/>
        <end position="975"/>
    </location>
</feature>
<feature type="compositionally biased region" description="Polar residues" evidence="1">
    <location>
        <begin position="944"/>
        <end position="957"/>
    </location>
</feature>
<feature type="region of interest" description="Disordered" evidence="1">
    <location>
        <begin position="406"/>
        <end position="448"/>
    </location>
</feature>
<dbReference type="PANTHER" id="PTHR15128:SF0">
    <property type="entry name" value="SCL-INTERRUPTING LOCUS PROTEIN"/>
    <property type="match status" value="1"/>
</dbReference>
<feature type="region of interest" description="Disordered" evidence="1">
    <location>
        <begin position="736"/>
        <end position="776"/>
    </location>
</feature>
<feature type="compositionally biased region" description="Polar residues" evidence="1">
    <location>
        <begin position="1223"/>
        <end position="1232"/>
    </location>
</feature>
<evidence type="ECO:0000259" key="2">
    <source>
        <dbReference type="Pfam" id="PF15253"/>
    </source>
</evidence>
<dbReference type="OrthoDB" id="76173at2759"/>
<proteinExistence type="predicted"/>
<feature type="domain" description="STIL N-terminal" evidence="2">
    <location>
        <begin position="51"/>
        <end position="394"/>
    </location>
</feature>
<feature type="compositionally biased region" description="Low complexity" evidence="1">
    <location>
        <begin position="532"/>
        <end position="563"/>
    </location>
</feature>
<feature type="region of interest" description="Disordered" evidence="1">
    <location>
        <begin position="472"/>
        <end position="629"/>
    </location>
</feature>
<protein>
    <recommendedName>
        <fullName evidence="6">SCL-interrupting locus protein</fullName>
    </recommendedName>
</protein>
<feature type="domain" description="STIL coiled coil region" evidence="3">
    <location>
        <begin position="707"/>
        <end position="735"/>
    </location>
</feature>
<dbReference type="GO" id="GO:0007224">
    <property type="term" value="P:smoothened signaling pathway"/>
    <property type="evidence" value="ECO:0007669"/>
    <property type="project" value="TreeGrafter"/>
</dbReference>
<feature type="compositionally biased region" description="Polar residues" evidence="1">
    <location>
        <begin position="753"/>
        <end position="768"/>
    </location>
</feature>
<comment type="caution">
    <text evidence="4">The sequence shown here is derived from an EMBL/GenBank/DDBJ whole genome shotgun (WGS) entry which is preliminary data.</text>
</comment>
<dbReference type="Proteomes" id="UP001152622">
    <property type="component" value="Chromosome 2"/>
</dbReference>
<reference evidence="4" key="1">
    <citation type="journal article" date="2023" name="Science">
        <title>Genome structures resolve the early diversification of teleost fishes.</title>
        <authorList>
            <person name="Parey E."/>
            <person name="Louis A."/>
            <person name="Montfort J."/>
            <person name="Bouchez O."/>
            <person name="Roques C."/>
            <person name="Iampietro C."/>
            <person name="Lluch J."/>
            <person name="Castinel A."/>
            <person name="Donnadieu C."/>
            <person name="Desvignes T."/>
            <person name="Floi Bucao C."/>
            <person name="Jouanno E."/>
            <person name="Wen M."/>
            <person name="Mejri S."/>
            <person name="Dirks R."/>
            <person name="Jansen H."/>
            <person name="Henkel C."/>
            <person name="Chen W.J."/>
            <person name="Zahm M."/>
            <person name="Cabau C."/>
            <person name="Klopp C."/>
            <person name="Thompson A.W."/>
            <person name="Robinson-Rechavi M."/>
            <person name="Braasch I."/>
            <person name="Lecointre G."/>
            <person name="Bobe J."/>
            <person name="Postlethwait J.H."/>
            <person name="Berthelot C."/>
            <person name="Roest Crollius H."/>
            <person name="Guiguen Y."/>
        </authorList>
    </citation>
    <scope>NUCLEOTIDE SEQUENCE</scope>
    <source>
        <strain evidence="4">WJC10195</strain>
    </source>
</reference>
<evidence type="ECO:0008006" key="6">
    <source>
        <dbReference type="Google" id="ProtNLM"/>
    </source>
</evidence>
<organism evidence="4 5">
    <name type="scientific">Synaphobranchus kaupii</name>
    <name type="common">Kaup's arrowtooth eel</name>
    <dbReference type="NCBI Taxonomy" id="118154"/>
    <lineage>
        <taxon>Eukaryota</taxon>
        <taxon>Metazoa</taxon>
        <taxon>Chordata</taxon>
        <taxon>Craniata</taxon>
        <taxon>Vertebrata</taxon>
        <taxon>Euteleostomi</taxon>
        <taxon>Actinopterygii</taxon>
        <taxon>Neopterygii</taxon>
        <taxon>Teleostei</taxon>
        <taxon>Anguilliformes</taxon>
        <taxon>Synaphobranchidae</taxon>
        <taxon>Synaphobranchus</taxon>
    </lineage>
</organism>
<dbReference type="AlphaFoldDB" id="A0A9Q1G6Q8"/>
<dbReference type="InterPro" id="IPR057655">
    <property type="entry name" value="STIL_CC"/>
</dbReference>
<evidence type="ECO:0000256" key="1">
    <source>
        <dbReference type="SAM" id="MobiDB-lite"/>
    </source>
</evidence>
<dbReference type="Pfam" id="PF26399">
    <property type="entry name" value="PRM_STIL"/>
    <property type="match status" value="1"/>
</dbReference>
<feature type="region of interest" description="Disordered" evidence="1">
    <location>
        <begin position="793"/>
        <end position="866"/>
    </location>
</feature>
<dbReference type="GO" id="GO:0005815">
    <property type="term" value="C:microtubule organizing center"/>
    <property type="evidence" value="ECO:0007669"/>
    <property type="project" value="TreeGrafter"/>
</dbReference>
<keyword evidence="5" id="KW-1185">Reference proteome</keyword>
<feature type="compositionally biased region" description="Low complexity" evidence="1">
    <location>
        <begin position="472"/>
        <end position="482"/>
    </location>
</feature>
<name>A0A9Q1G6Q8_SYNKA</name>
<evidence type="ECO:0000259" key="3">
    <source>
        <dbReference type="Pfam" id="PF25775"/>
    </source>
</evidence>